<organism evidence="2 3">
    <name type="scientific">Xanthoceras sorbifolium</name>
    <dbReference type="NCBI Taxonomy" id="99658"/>
    <lineage>
        <taxon>Eukaryota</taxon>
        <taxon>Viridiplantae</taxon>
        <taxon>Streptophyta</taxon>
        <taxon>Embryophyta</taxon>
        <taxon>Tracheophyta</taxon>
        <taxon>Spermatophyta</taxon>
        <taxon>Magnoliopsida</taxon>
        <taxon>eudicotyledons</taxon>
        <taxon>Gunneridae</taxon>
        <taxon>Pentapetalae</taxon>
        <taxon>rosids</taxon>
        <taxon>malvids</taxon>
        <taxon>Sapindales</taxon>
        <taxon>Sapindaceae</taxon>
        <taxon>Xanthoceroideae</taxon>
        <taxon>Xanthoceras</taxon>
    </lineage>
</organism>
<proteinExistence type="predicted"/>
<comment type="caution">
    <text evidence="2">The sequence shown here is derived from an EMBL/GenBank/DDBJ whole genome shotgun (WGS) entry which is preliminary data.</text>
</comment>
<feature type="transmembrane region" description="Helical" evidence="1">
    <location>
        <begin position="110"/>
        <end position="132"/>
    </location>
</feature>
<feature type="transmembrane region" description="Helical" evidence="1">
    <location>
        <begin position="204"/>
        <end position="225"/>
    </location>
</feature>
<keyword evidence="1" id="KW-0812">Transmembrane</keyword>
<dbReference type="PANTHER" id="PTHR36000:SF2">
    <property type="entry name" value="DEFECTIVE 1273 PROTEIN, PUTATIVE-RELATED"/>
    <property type="match status" value="1"/>
</dbReference>
<evidence type="ECO:0008006" key="4">
    <source>
        <dbReference type="Google" id="ProtNLM"/>
    </source>
</evidence>
<gene>
    <name evidence="2" type="ORF">JRO89_XS02G0058600</name>
</gene>
<keyword evidence="1" id="KW-1133">Transmembrane helix</keyword>
<keyword evidence="1" id="KW-0472">Membrane</keyword>
<dbReference type="PANTHER" id="PTHR36000">
    <property type="entry name" value="DEFECTIVE 1273 PROTEIN, PUTATIVE-RELATED"/>
    <property type="match status" value="1"/>
</dbReference>
<evidence type="ECO:0000313" key="2">
    <source>
        <dbReference type="EMBL" id="KAH7575181.1"/>
    </source>
</evidence>
<sequence>MTTSPFHSHLLSISSTHLQTPSILPLQGLKQVSLSYKAHNVSCSAKPNGVFRSSNRNIYCAINMTAGQSGDPEKLNLDHLMDKARKLWDNSPQPVKTFPWNRALENFIQLILDLFIAVVKYLSVPLLAVSSISEMSYCAHEKKLFLVPVPLLIGMAVADVLRETTLELSPLLKNAEVPWHLIAIAIFFSLLKLPGPYYPYWGRIFIPHIANGALWRTLWFIFMWYRRPKKTSEITLENNSENSGSSEPNKS</sequence>
<dbReference type="Proteomes" id="UP000827721">
    <property type="component" value="Unassembled WGS sequence"/>
</dbReference>
<evidence type="ECO:0000256" key="1">
    <source>
        <dbReference type="SAM" id="Phobius"/>
    </source>
</evidence>
<accession>A0ABQ8IES1</accession>
<feature type="transmembrane region" description="Helical" evidence="1">
    <location>
        <begin position="144"/>
        <end position="161"/>
    </location>
</feature>
<name>A0ABQ8IES1_9ROSI</name>
<dbReference type="EMBL" id="JAFEMO010000002">
    <property type="protein sequence ID" value="KAH7575181.1"/>
    <property type="molecule type" value="Genomic_DNA"/>
</dbReference>
<keyword evidence="3" id="KW-1185">Reference proteome</keyword>
<reference evidence="2 3" key="1">
    <citation type="submission" date="2021-02" db="EMBL/GenBank/DDBJ databases">
        <title>Plant Genome Project.</title>
        <authorList>
            <person name="Zhang R.-G."/>
        </authorList>
    </citation>
    <scope>NUCLEOTIDE SEQUENCE [LARGE SCALE GENOMIC DNA]</scope>
    <source>
        <tissue evidence="2">Leaves</tissue>
    </source>
</reference>
<protein>
    <recommendedName>
        <fullName evidence="4">Embryo defective 1273</fullName>
    </recommendedName>
</protein>
<evidence type="ECO:0000313" key="3">
    <source>
        <dbReference type="Proteomes" id="UP000827721"/>
    </source>
</evidence>